<protein>
    <submittedName>
        <fullName evidence="1">Uncharacterized protein</fullName>
    </submittedName>
</protein>
<feature type="non-terminal residue" evidence="1">
    <location>
        <position position="56"/>
    </location>
</feature>
<organism evidence="1 2">
    <name type="scientific">Wuchereria bancrofti</name>
    <dbReference type="NCBI Taxonomy" id="6293"/>
    <lineage>
        <taxon>Eukaryota</taxon>
        <taxon>Metazoa</taxon>
        <taxon>Ecdysozoa</taxon>
        <taxon>Nematoda</taxon>
        <taxon>Chromadorea</taxon>
        <taxon>Rhabditida</taxon>
        <taxon>Spirurina</taxon>
        <taxon>Spiruromorpha</taxon>
        <taxon>Filarioidea</taxon>
        <taxon>Onchocercidae</taxon>
        <taxon>Wuchereria</taxon>
    </lineage>
</organism>
<evidence type="ECO:0000313" key="2">
    <source>
        <dbReference type="Proteomes" id="UP000004810"/>
    </source>
</evidence>
<dbReference type="Proteomes" id="UP000004810">
    <property type="component" value="Unassembled WGS sequence"/>
</dbReference>
<name>J9E407_WUCBA</name>
<reference evidence="2" key="1">
    <citation type="submission" date="2012-08" db="EMBL/GenBank/DDBJ databases">
        <title>The Genome Sequence of Wuchereria bancrofti.</title>
        <authorList>
            <person name="Nutman T.B."/>
            <person name="Fink D.L."/>
            <person name="Russ C."/>
            <person name="Young S."/>
            <person name="Zeng Q."/>
            <person name="Koehrsen M."/>
            <person name="Alvarado L."/>
            <person name="Berlin A."/>
            <person name="Chapman S.B."/>
            <person name="Chen Z."/>
            <person name="Freedman E."/>
            <person name="Gellesch M."/>
            <person name="Goldberg J."/>
            <person name="Griggs A."/>
            <person name="Gujja S."/>
            <person name="Heilman E.R."/>
            <person name="Heiman D."/>
            <person name="Hepburn T."/>
            <person name="Howarth C."/>
            <person name="Jen D."/>
            <person name="Larson L."/>
            <person name="Lewis B."/>
            <person name="Mehta T."/>
            <person name="Park D."/>
            <person name="Pearson M."/>
            <person name="Roberts A."/>
            <person name="Saif S."/>
            <person name="Shea T."/>
            <person name="Shenoy N."/>
            <person name="Sisk P."/>
            <person name="Stolte C."/>
            <person name="Sykes S."/>
            <person name="Walk T."/>
            <person name="White J."/>
            <person name="Yandava C."/>
            <person name="Haas B."/>
            <person name="Henn M.R."/>
            <person name="Nusbaum C."/>
            <person name="Birren B."/>
        </authorList>
    </citation>
    <scope>NUCLEOTIDE SEQUENCE [LARGE SCALE GENOMIC DNA]</scope>
    <source>
        <strain evidence="2">NA</strain>
    </source>
</reference>
<dbReference type="AlphaFoldDB" id="J9E407"/>
<comment type="caution">
    <text evidence="1">The sequence shown here is derived from an EMBL/GenBank/DDBJ whole genome shotgun (WGS) entry which is preliminary data.</text>
</comment>
<proteinExistence type="predicted"/>
<accession>J9E407</accession>
<sequence>MISIDNALYIISIVVGDSFHAIRASNLFRTIRGTSINTIRIDNLFRMMRNLIPGIR</sequence>
<dbReference type="EMBL" id="ADBV01023592">
    <property type="protein sequence ID" value="EJW70089.1"/>
    <property type="molecule type" value="Genomic_DNA"/>
</dbReference>
<gene>
    <name evidence="1" type="ORF">WUBG_19005</name>
</gene>
<evidence type="ECO:0000313" key="1">
    <source>
        <dbReference type="EMBL" id="EJW70089.1"/>
    </source>
</evidence>